<evidence type="ECO:0000313" key="5">
    <source>
        <dbReference type="EMBL" id="RST84302.1"/>
    </source>
</evidence>
<sequence length="303" mass="33566">MRYAFREIPSQARIMLPAVQQAQSSGVIGVEEGWDVAFVMWRAPVGFDVSVPAVDHVTISILDEGPAFMRMDGPWRGRSGGKEADAFLLYPGGYDRRWIAPGDTTGRHHYLDLGLIAEAARELGRTDEPDLREDRVFAHDAELRLMLDQYVRRGIDPVSRPSSVEMDLRALLIAMRLVGFHAAGSGGIAAPRVGALSPRRLRMVVDAVEAWIDEEVSLDRLASVAGLGKYHFATAFRQATGLTPHRFVTLRRIDRAKAALAGRESITTIALACGFASHQHFTTAFRRETGTTPSEWRRQFARA</sequence>
<dbReference type="PANTHER" id="PTHR46796">
    <property type="entry name" value="HTH-TYPE TRANSCRIPTIONAL ACTIVATOR RHAS-RELATED"/>
    <property type="match status" value="1"/>
</dbReference>
<dbReference type="Gene3D" id="1.10.10.60">
    <property type="entry name" value="Homeodomain-like"/>
    <property type="match status" value="2"/>
</dbReference>
<dbReference type="EMBL" id="RWKW01000097">
    <property type="protein sequence ID" value="RST84302.1"/>
    <property type="molecule type" value="Genomic_DNA"/>
</dbReference>
<evidence type="ECO:0000256" key="3">
    <source>
        <dbReference type="ARBA" id="ARBA00023163"/>
    </source>
</evidence>
<dbReference type="RefSeq" id="WP_126701957.1">
    <property type="nucleotide sequence ID" value="NZ_RWKW01000097.1"/>
</dbReference>
<feature type="domain" description="HTH araC/xylS-type" evidence="4">
    <location>
        <begin position="202"/>
        <end position="299"/>
    </location>
</feature>
<name>A0A429YSD4_9HYPH</name>
<keyword evidence="2" id="KW-0238">DNA-binding</keyword>
<dbReference type="GO" id="GO:0043565">
    <property type="term" value="F:sequence-specific DNA binding"/>
    <property type="evidence" value="ECO:0007669"/>
    <property type="project" value="InterPro"/>
</dbReference>
<proteinExistence type="predicted"/>
<evidence type="ECO:0000259" key="4">
    <source>
        <dbReference type="PROSITE" id="PS01124"/>
    </source>
</evidence>
<keyword evidence="1" id="KW-0805">Transcription regulation</keyword>
<reference evidence="5 6" key="1">
    <citation type="submission" date="2018-12" db="EMBL/GenBank/DDBJ databases">
        <title>Mesorhizobium carbonis sp. nov., isolated from coal mine water.</title>
        <authorList>
            <person name="Xin W."/>
            <person name="Xu Z."/>
            <person name="Xiang F."/>
            <person name="Zhang J."/>
            <person name="Xi L."/>
            <person name="Liu J."/>
        </authorList>
    </citation>
    <scope>NUCLEOTIDE SEQUENCE [LARGE SCALE GENOMIC DNA]</scope>
    <source>
        <strain evidence="5 6">B2.3</strain>
    </source>
</reference>
<evidence type="ECO:0000256" key="1">
    <source>
        <dbReference type="ARBA" id="ARBA00023015"/>
    </source>
</evidence>
<dbReference type="InterPro" id="IPR050204">
    <property type="entry name" value="AraC_XylS_family_regulators"/>
</dbReference>
<dbReference type="InterPro" id="IPR018060">
    <property type="entry name" value="HTH_AraC"/>
</dbReference>
<keyword evidence="6" id="KW-1185">Reference proteome</keyword>
<evidence type="ECO:0000313" key="6">
    <source>
        <dbReference type="Proteomes" id="UP000278398"/>
    </source>
</evidence>
<protein>
    <submittedName>
        <fullName evidence="5">AraC family transcriptional regulator</fullName>
    </submittedName>
</protein>
<dbReference type="SMART" id="SM00342">
    <property type="entry name" value="HTH_ARAC"/>
    <property type="match status" value="1"/>
</dbReference>
<keyword evidence="3" id="KW-0804">Transcription</keyword>
<dbReference type="GO" id="GO:0003700">
    <property type="term" value="F:DNA-binding transcription factor activity"/>
    <property type="evidence" value="ECO:0007669"/>
    <property type="project" value="InterPro"/>
</dbReference>
<gene>
    <name evidence="5" type="ORF">EJC49_21355</name>
</gene>
<dbReference type="PROSITE" id="PS00041">
    <property type="entry name" value="HTH_ARAC_FAMILY_1"/>
    <property type="match status" value="1"/>
</dbReference>
<dbReference type="InterPro" id="IPR018062">
    <property type="entry name" value="HTH_AraC-typ_CS"/>
</dbReference>
<dbReference type="PRINTS" id="PR00032">
    <property type="entry name" value="HTHARAC"/>
</dbReference>
<evidence type="ECO:0000256" key="2">
    <source>
        <dbReference type="ARBA" id="ARBA00023125"/>
    </source>
</evidence>
<dbReference type="SUPFAM" id="SSF46689">
    <property type="entry name" value="Homeodomain-like"/>
    <property type="match status" value="2"/>
</dbReference>
<dbReference type="Proteomes" id="UP000278398">
    <property type="component" value="Unassembled WGS sequence"/>
</dbReference>
<dbReference type="InterPro" id="IPR020449">
    <property type="entry name" value="Tscrpt_reg_AraC-type_HTH"/>
</dbReference>
<accession>A0A429YSD4</accession>
<organism evidence="5 6">
    <name type="scientific">Aquibium carbonis</name>
    <dbReference type="NCBI Taxonomy" id="2495581"/>
    <lineage>
        <taxon>Bacteria</taxon>
        <taxon>Pseudomonadati</taxon>
        <taxon>Pseudomonadota</taxon>
        <taxon>Alphaproteobacteria</taxon>
        <taxon>Hyphomicrobiales</taxon>
        <taxon>Phyllobacteriaceae</taxon>
        <taxon>Aquibium</taxon>
    </lineage>
</organism>
<dbReference type="Pfam" id="PF12833">
    <property type="entry name" value="HTH_18"/>
    <property type="match status" value="1"/>
</dbReference>
<dbReference type="PROSITE" id="PS01124">
    <property type="entry name" value="HTH_ARAC_FAMILY_2"/>
    <property type="match status" value="1"/>
</dbReference>
<comment type="caution">
    <text evidence="5">The sequence shown here is derived from an EMBL/GenBank/DDBJ whole genome shotgun (WGS) entry which is preliminary data.</text>
</comment>
<dbReference type="OrthoDB" id="9806208at2"/>
<dbReference type="InterPro" id="IPR009057">
    <property type="entry name" value="Homeodomain-like_sf"/>
</dbReference>
<dbReference type="AlphaFoldDB" id="A0A429YSD4"/>
<dbReference type="PANTHER" id="PTHR46796:SF6">
    <property type="entry name" value="ARAC SUBFAMILY"/>
    <property type="match status" value="1"/>
</dbReference>